<sequence>MEIESTESQSQESISSQENVAKGNEFIRIMKYFSNKALFVFTLIFSVMLGAVPFIFYLIMGDMINIISQKDDFLEQFHKVLIKIIVFIIFQNMVLAVCTQLRSLAIPYFMRDLRRNLFKSFLQKEIEYFDKISTGVMISRISQDVTLIANMFVGKLSISLQMLAQTLGGVLVTICSIWQAGLVMIGSLIISSIIYYFGDKRIGQIWGEYGQASAAAASKAEEVITSFRTVKSFDCELRESQIFKEKISTVDKVLKKSSIAQGTKEGLIMVTLYGTMAAIFYLASWLIQKRPEYGYKPGDLFIILMSLSFVTSGISTFLTLSDDFKMTSLSAANLLEIFESPSKISNKEGGALQQVRGKIEFRDVSFKYESSENDVINHLSFVVNPGETVAFVGESGCGKTTTLQLIERFYNIDKGSIYLDDVDMMSLSPSFVRSQIAIVPQTPVLFSMSIKDNIRYANPENTESEVIEAARLGNANDFIMQIPKGYRAEVQNSSLSGGQKQRICISRAILANTPILLLDEATAALDTESECLIQESLDNFKHGKTVIIVAHRLATVKNASRILVFQDGRIVEEGKHDDLIKKNGVYSELVKYQLQ</sequence>
<dbReference type="InterPro" id="IPR011527">
    <property type="entry name" value="ABC1_TM_dom"/>
</dbReference>
<evidence type="ECO:0000256" key="3">
    <source>
        <dbReference type="ARBA" id="ARBA00022741"/>
    </source>
</evidence>
<dbReference type="PROSITE" id="PS00211">
    <property type="entry name" value="ABC_TRANSPORTER_1"/>
    <property type="match status" value="1"/>
</dbReference>
<evidence type="ECO:0000259" key="8">
    <source>
        <dbReference type="PROSITE" id="PS50893"/>
    </source>
</evidence>
<dbReference type="EMBL" id="JAPFFF010000060">
    <property type="protein sequence ID" value="KAK8837209.1"/>
    <property type="molecule type" value="Genomic_DNA"/>
</dbReference>
<proteinExistence type="predicted"/>
<evidence type="ECO:0000256" key="4">
    <source>
        <dbReference type="ARBA" id="ARBA00022840"/>
    </source>
</evidence>
<dbReference type="InterPro" id="IPR039421">
    <property type="entry name" value="Type_1_exporter"/>
</dbReference>
<evidence type="ECO:0000256" key="5">
    <source>
        <dbReference type="ARBA" id="ARBA00022989"/>
    </source>
</evidence>
<protein>
    <recommendedName>
        <fullName evidence="12">ABC transporter family protein</fullName>
    </recommendedName>
</protein>
<dbReference type="Pfam" id="PF00664">
    <property type="entry name" value="ABC_membrane"/>
    <property type="match status" value="1"/>
</dbReference>
<gene>
    <name evidence="10" type="ORF">M9Y10_036637</name>
</gene>
<feature type="transmembrane region" description="Helical" evidence="7">
    <location>
        <begin position="170"/>
        <end position="197"/>
    </location>
</feature>
<dbReference type="InterPro" id="IPR003439">
    <property type="entry name" value="ABC_transporter-like_ATP-bd"/>
</dbReference>
<evidence type="ECO:0000259" key="9">
    <source>
        <dbReference type="PROSITE" id="PS50929"/>
    </source>
</evidence>
<organism evidence="10 11">
    <name type="scientific">Tritrichomonas musculus</name>
    <dbReference type="NCBI Taxonomy" id="1915356"/>
    <lineage>
        <taxon>Eukaryota</taxon>
        <taxon>Metamonada</taxon>
        <taxon>Parabasalia</taxon>
        <taxon>Tritrichomonadida</taxon>
        <taxon>Tritrichomonadidae</taxon>
        <taxon>Tritrichomonas</taxon>
    </lineage>
</organism>
<reference evidence="10 11" key="1">
    <citation type="submission" date="2024-04" db="EMBL/GenBank/DDBJ databases">
        <title>Tritrichomonas musculus Genome.</title>
        <authorList>
            <person name="Alves-Ferreira E."/>
            <person name="Grigg M."/>
            <person name="Lorenzi H."/>
            <person name="Galac M."/>
        </authorList>
    </citation>
    <scope>NUCLEOTIDE SEQUENCE [LARGE SCALE GENOMIC DNA]</scope>
    <source>
        <strain evidence="10 11">EAF2021</strain>
    </source>
</reference>
<feature type="transmembrane region" description="Helical" evidence="7">
    <location>
        <begin position="37"/>
        <end position="60"/>
    </location>
</feature>
<accession>A0ABR2GTD6</accession>
<keyword evidence="3" id="KW-0547">Nucleotide-binding</keyword>
<dbReference type="Gene3D" id="3.40.50.300">
    <property type="entry name" value="P-loop containing nucleotide triphosphate hydrolases"/>
    <property type="match status" value="1"/>
</dbReference>
<dbReference type="Gene3D" id="1.20.1560.10">
    <property type="entry name" value="ABC transporter type 1, transmembrane domain"/>
    <property type="match status" value="1"/>
</dbReference>
<evidence type="ECO:0000256" key="1">
    <source>
        <dbReference type="ARBA" id="ARBA00004141"/>
    </source>
</evidence>
<dbReference type="Pfam" id="PF00005">
    <property type="entry name" value="ABC_tran"/>
    <property type="match status" value="1"/>
</dbReference>
<dbReference type="InterPro" id="IPR003593">
    <property type="entry name" value="AAA+_ATPase"/>
</dbReference>
<evidence type="ECO:0000313" key="10">
    <source>
        <dbReference type="EMBL" id="KAK8837209.1"/>
    </source>
</evidence>
<feature type="transmembrane region" description="Helical" evidence="7">
    <location>
        <begin position="300"/>
        <end position="320"/>
    </location>
</feature>
<evidence type="ECO:0008006" key="12">
    <source>
        <dbReference type="Google" id="ProtNLM"/>
    </source>
</evidence>
<evidence type="ECO:0000313" key="11">
    <source>
        <dbReference type="Proteomes" id="UP001470230"/>
    </source>
</evidence>
<dbReference type="PANTHER" id="PTHR43394:SF1">
    <property type="entry name" value="ATP-BINDING CASSETTE SUB-FAMILY B MEMBER 10, MITOCHONDRIAL"/>
    <property type="match status" value="1"/>
</dbReference>
<name>A0ABR2GTD6_9EUKA</name>
<dbReference type="SMART" id="SM00382">
    <property type="entry name" value="AAA"/>
    <property type="match status" value="1"/>
</dbReference>
<keyword evidence="11" id="KW-1185">Reference proteome</keyword>
<dbReference type="Proteomes" id="UP001470230">
    <property type="component" value="Unassembled WGS sequence"/>
</dbReference>
<comment type="caution">
    <text evidence="10">The sequence shown here is derived from an EMBL/GenBank/DDBJ whole genome shotgun (WGS) entry which is preliminary data.</text>
</comment>
<dbReference type="InterPro" id="IPR036640">
    <property type="entry name" value="ABC1_TM_sf"/>
</dbReference>
<evidence type="ECO:0000256" key="6">
    <source>
        <dbReference type="ARBA" id="ARBA00023136"/>
    </source>
</evidence>
<dbReference type="SUPFAM" id="SSF90123">
    <property type="entry name" value="ABC transporter transmembrane region"/>
    <property type="match status" value="1"/>
</dbReference>
<feature type="transmembrane region" description="Helical" evidence="7">
    <location>
        <begin position="266"/>
        <end position="288"/>
    </location>
</feature>
<dbReference type="InterPro" id="IPR017871">
    <property type="entry name" value="ABC_transporter-like_CS"/>
</dbReference>
<keyword evidence="2 7" id="KW-0812">Transmembrane</keyword>
<dbReference type="SUPFAM" id="SSF52540">
    <property type="entry name" value="P-loop containing nucleoside triphosphate hydrolases"/>
    <property type="match status" value="1"/>
</dbReference>
<dbReference type="PROSITE" id="PS50929">
    <property type="entry name" value="ABC_TM1F"/>
    <property type="match status" value="1"/>
</dbReference>
<feature type="domain" description="ABC transporter" evidence="8">
    <location>
        <begin position="359"/>
        <end position="592"/>
    </location>
</feature>
<keyword evidence="4" id="KW-0067">ATP-binding</keyword>
<keyword evidence="5 7" id="KW-1133">Transmembrane helix</keyword>
<evidence type="ECO:0000256" key="7">
    <source>
        <dbReference type="SAM" id="Phobius"/>
    </source>
</evidence>
<keyword evidence="6 7" id="KW-0472">Membrane</keyword>
<dbReference type="PROSITE" id="PS50893">
    <property type="entry name" value="ABC_TRANSPORTER_2"/>
    <property type="match status" value="1"/>
</dbReference>
<evidence type="ECO:0000256" key="2">
    <source>
        <dbReference type="ARBA" id="ARBA00022692"/>
    </source>
</evidence>
<dbReference type="PANTHER" id="PTHR43394">
    <property type="entry name" value="ATP-DEPENDENT PERMEASE MDL1, MITOCHONDRIAL"/>
    <property type="match status" value="1"/>
</dbReference>
<dbReference type="InterPro" id="IPR027417">
    <property type="entry name" value="P-loop_NTPase"/>
</dbReference>
<feature type="transmembrane region" description="Helical" evidence="7">
    <location>
        <begin position="80"/>
        <end position="105"/>
    </location>
</feature>
<feature type="domain" description="ABC transmembrane type-1" evidence="9">
    <location>
        <begin position="40"/>
        <end position="326"/>
    </location>
</feature>
<comment type="subcellular location">
    <subcellularLocation>
        <location evidence="1">Membrane</location>
        <topology evidence="1">Multi-pass membrane protein</topology>
    </subcellularLocation>
</comment>